<dbReference type="GO" id="GO:0005524">
    <property type="term" value="F:ATP binding"/>
    <property type="evidence" value="ECO:0007669"/>
    <property type="project" value="UniProtKB-UniRule"/>
</dbReference>
<keyword evidence="2 11" id="KW-0723">Serine/threonine-protein kinase</keyword>
<evidence type="ECO:0000256" key="8">
    <source>
        <dbReference type="ARBA" id="ARBA00048679"/>
    </source>
</evidence>
<keyword evidence="5" id="KW-0418">Kinase</keyword>
<reference evidence="13" key="1">
    <citation type="submission" date="2023-07" db="EMBL/GenBank/DDBJ databases">
        <authorList>
            <consortium name="AG Swart"/>
            <person name="Singh M."/>
            <person name="Singh A."/>
            <person name="Seah K."/>
            <person name="Emmerich C."/>
        </authorList>
    </citation>
    <scope>NUCLEOTIDE SEQUENCE</scope>
    <source>
        <strain evidence="13">DP1</strain>
    </source>
</reference>
<dbReference type="Gene3D" id="3.30.200.20">
    <property type="entry name" value="Phosphorylase Kinase, domain 1"/>
    <property type="match status" value="1"/>
</dbReference>
<dbReference type="InterPro" id="IPR011009">
    <property type="entry name" value="Kinase-like_dom_sf"/>
</dbReference>
<dbReference type="InterPro" id="IPR017441">
    <property type="entry name" value="Protein_kinase_ATP_BS"/>
</dbReference>
<dbReference type="InterPro" id="IPR000719">
    <property type="entry name" value="Prot_kinase_dom"/>
</dbReference>
<dbReference type="InterPro" id="IPR008271">
    <property type="entry name" value="Ser/Thr_kinase_AS"/>
</dbReference>
<keyword evidence="14" id="KW-1185">Reference proteome</keyword>
<dbReference type="CDD" id="cd14132">
    <property type="entry name" value="STKc_CK2_alpha"/>
    <property type="match status" value="1"/>
</dbReference>
<dbReference type="Proteomes" id="UP001295684">
    <property type="component" value="Unassembled WGS sequence"/>
</dbReference>
<dbReference type="EC" id="2.7.11.1" evidence="1"/>
<proteinExistence type="inferred from homology"/>
<sequence length="363" mass="42919">MTSMKVSLPKFYADVCDELPPEYSDYENFEVHFDKMEQYELIRRIGRGKYSEVFEAIDTSKNNLRVVIKTLKPVKKAKIRREIMILKTLKGGPNIIKLYSVVRDPISKIPALITEFVELKYKHFYELYKTFTEFDIKFYIYEVLKALDYCHSKGVIHRDIKPQNIMIDSSRKKLRVIDWGLAEFYHKGQNYNCRVASRFFKGPELLLDYNYYDYSLDMWSLGCVLAGLIFKKEPFFEGENNDDQLVKIAKVLGTEDLWNYCEKYNIMVDEEKVEMLQKHTKKKYQIFANSSNQHLINDTVLDLIEKMLLYDHAERITPKEAMQHEYFYDVLAYHEKLKEHKPMAENQDTAEIALENASDGLIS</sequence>
<evidence type="ECO:0000259" key="12">
    <source>
        <dbReference type="PROSITE" id="PS50011"/>
    </source>
</evidence>
<comment type="catalytic activity">
    <reaction evidence="7">
        <text>L-threonyl-[protein] + ATP = O-phospho-L-threonyl-[protein] + ADP + H(+)</text>
        <dbReference type="Rhea" id="RHEA:46608"/>
        <dbReference type="Rhea" id="RHEA-COMP:11060"/>
        <dbReference type="Rhea" id="RHEA-COMP:11605"/>
        <dbReference type="ChEBI" id="CHEBI:15378"/>
        <dbReference type="ChEBI" id="CHEBI:30013"/>
        <dbReference type="ChEBI" id="CHEBI:30616"/>
        <dbReference type="ChEBI" id="CHEBI:61977"/>
        <dbReference type="ChEBI" id="CHEBI:456216"/>
        <dbReference type="EC" id="2.7.11.1"/>
    </reaction>
</comment>
<dbReference type="FunFam" id="1.10.510.10:FF:000059">
    <property type="entry name" value="Casein kinase II subunit alpha"/>
    <property type="match status" value="1"/>
</dbReference>
<feature type="domain" description="Protein kinase" evidence="12">
    <location>
        <begin position="39"/>
        <end position="327"/>
    </location>
</feature>
<keyword evidence="6 10" id="KW-0067">ATP-binding</keyword>
<organism evidence="13 14">
    <name type="scientific">Euplotes crassus</name>
    <dbReference type="NCBI Taxonomy" id="5936"/>
    <lineage>
        <taxon>Eukaryota</taxon>
        <taxon>Sar</taxon>
        <taxon>Alveolata</taxon>
        <taxon>Ciliophora</taxon>
        <taxon>Intramacronucleata</taxon>
        <taxon>Spirotrichea</taxon>
        <taxon>Hypotrichia</taxon>
        <taxon>Euplotida</taxon>
        <taxon>Euplotidae</taxon>
        <taxon>Moneuplotes</taxon>
    </lineage>
</organism>
<evidence type="ECO:0000256" key="11">
    <source>
        <dbReference type="RuleBase" id="RU000304"/>
    </source>
</evidence>
<dbReference type="PROSITE" id="PS00108">
    <property type="entry name" value="PROTEIN_KINASE_ST"/>
    <property type="match status" value="1"/>
</dbReference>
<dbReference type="GO" id="GO:0005956">
    <property type="term" value="C:protein kinase CK2 complex"/>
    <property type="evidence" value="ECO:0007669"/>
    <property type="project" value="TreeGrafter"/>
</dbReference>
<name>A0AAD1URV2_EUPCR</name>
<accession>A0AAD1URV2</accession>
<dbReference type="GO" id="GO:0005829">
    <property type="term" value="C:cytosol"/>
    <property type="evidence" value="ECO:0007669"/>
    <property type="project" value="TreeGrafter"/>
</dbReference>
<dbReference type="GO" id="GO:0051726">
    <property type="term" value="P:regulation of cell cycle"/>
    <property type="evidence" value="ECO:0007669"/>
    <property type="project" value="TreeGrafter"/>
</dbReference>
<gene>
    <name evidence="13" type="ORF">ECRASSUSDP1_LOCUS13513</name>
</gene>
<evidence type="ECO:0000256" key="7">
    <source>
        <dbReference type="ARBA" id="ARBA00047899"/>
    </source>
</evidence>
<dbReference type="Gene3D" id="1.10.510.10">
    <property type="entry name" value="Transferase(Phosphotransferase) domain 1"/>
    <property type="match status" value="1"/>
</dbReference>
<evidence type="ECO:0000313" key="14">
    <source>
        <dbReference type="Proteomes" id="UP001295684"/>
    </source>
</evidence>
<evidence type="ECO:0000256" key="10">
    <source>
        <dbReference type="PROSITE-ProRule" id="PRU10141"/>
    </source>
</evidence>
<dbReference type="GO" id="GO:0005634">
    <property type="term" value="C:nucleus"/>
    <property type="evidence" value="ECO:0007669"/>
    <property type="project" value="TreeGrafter"/>
</dbReference>
<feature type="binding site" evidence="10">
    <location>
        <position position="69"/>
    </location>
    <ligand>
        <name>ATP</name>
        <dbReference type="ChEBI" id="CHEBI:30616"/>
    </ligand>
</feature>
<dbReference type="FunFam" id="3.30.200.20:FF:000088">
    <property type="entry name" value="Casein kinase II subunit alpha"/>
    <property type="match status" value="1"/>
</dbReference>
<dbReference type="PANTHER" id="PTHR24054:SF0">
    <property type="entry name" value="CASEIN KINASE II SUBUNIT ALPHA"/>
    <property type="match status" value="1"/>
</dbReference>
<dbReference type="AlphaFoldDB" id="A0AAD1URV2"/>
<dbReference type="InterPro" id="IPR045216">
    <property type="entry name" value="CK2_alpha"/>
</dbReference>
<dbReference type="GO" id="GO:0004674">
    <property type="term" value="F:protein serine/threonine kinase activity"/>
    <property type="evidence" value="ECO:0007669"/>
    <property type="project" value="UniProtKB-KW"/>
</dbReference>
<evidence type="ECO:0000256" key="5">
    <source>
        <dbReference type="ARBA" id="ARBA00022777"/>
    </source>
</evidence>
<dbReference type="PROSITE" id="PS00107">
    <property type="entry name" value="PROTEIN_KINASE_ATP"/>
    <property type="match status" value="1"/>
</dbReference>
<comment type="function">
    <text evidence="9">Casein kinases are operationally defined by their preferential utilization of acidic proteins such as caseins as substrates. The alpha chain contains the catalytic site.</text>
</comment>
<evidence type="ECO:0000256" key="2">
    <source>
        <dbReference type="ARBA" id="ARBA00022527"/>
    </source>
</evidence>
<evidence type="ECO:0000256" key="9">
    <source>
        <dbReference type="ARBA" id="ARBA00059329"/>
    </source>
</evidence>
<comment type="similarity">
    <text evidence="11">Belongs to the protein kinase superfamily.</text>
</comment>
<protein>
    <recommendedName>
        <fullName evidence="1">non-specific serine/threonine protein kinase</fullName>
        <ecNumber evidence="1">2.7.11.1</ecNumber>
    </recommendedName>
</protein>
<dbReference type="EMBL" id="CAMPGE010013452">
    <property type="protein sequence ID" value="CAI2372185.1"/>
    <property type="molecule type" value="Genomic_DNA"/>
</dbReference>
<dbReference type="Pfam" id="PF00069">
    <property type="entry name" value="Pkinase"/>
    <property type="match status" value="1"/>
</dbReference>
<evidence type="ECO:0000256" key="3">
    <source>
        <dbReference type="ARBA" id="ARBA00022679"/>
    </source>
</evidence>
<dbReference type="PROSITE" id="PS50011">
    <property type="entry name" value="PROTEIN_KINASE_DOM"/>
    <property type="match status" value="1"/>
</dbReference>
<evidence type="ECO:0000313" key="13">
    <source>
        <dbReference type="EMBL" id="CAI2372185.1"/>
    </source>
</evidence>
<dbReference type="PANTHER" id="PTHR24054">
    <property type="entry name" value="CASEIN KINASE II SUBUNIT ALPHA"/>
    <property type="match status" value="1"/>
</dbReference>
<comment type="catalytic activity">
    <reaction evidence="8">
        <text>L-seryl-[protein] + ATP = O-phospho-L-seryl-[protein] + ADP + H(+)</text>
        <dbReference type="Rhea" id="RHEA:17989"/>
        <dbReference type="Rhea" id="RHEA-COMP:9863"/>
        <dbReference type="Rhea" id="RHEA-COMP:11604"/>
        <dbReference type="ChEBI" id="CHEBI:15378"/>
        <dbReference type="ChEBI" id="CHEBI:29999"/>
        <dbReference type="ChEBI" id="CHEBI:30616"/>
        <dbReference type="ChEBI" id="CHEBI:83421"/>
        <dbReference type="ChEBI" id="CHEBI:456216"/>
        <dbReference type="EC" id="2.7.11.1"/>
    </reaction>
</comment>
<keyword evidence="3" id="KW-0808">Transferase</keyword>
<evidence type="ECO:0000256" key="4">
    <source>
        <dbReference type="ARBA" id="ARBA00022741"/>
    </source>
</evidence>
<keyword evidence="4 10" id="KW-0547">Nucleotide-binding</keyword>
<evidence type="ECO:0000256" key="1">
    <source>
        <dbReference type="ARBA" id="ARBA00012513"/>
    </source>
</evidence>
<dbReference type="SUPFAM" id="SSF56112">
    <property type="entry name" value="Protein kinase-like (PK-like)"/>
    <property type="match status" value="1"/>
</dbReference>
<dbReference type="SMART" id="SM00220">
    <property type="entry name" value="S_TKc"/>
    <property type="match status" value="1"/>
</dbReference>
<comment type="caution">
    <text evidence="13">The sequence shown here is derived from an EMBL/GenBank/DDBJ whole genome shotgun (WGS) entry which is preliminary data.</text>
</comment>
<evidence type="ECO:0000256" key="6">
    <source>
        <dbReference type="ARBA" id="ARBA00022840"/>
    </source>
</evidence>